<feature type="non-terminal residue" evidence="1">
    <location>
        <position position="111"/>
    </location>
</feature>
<dbReference type="GO" id="GO:0016020">
    <property type="term" value="C:membrane"/>
    <property type="evidence" value="ECO:0007669"/>
    <property type="project" value="InterPro"/>
</dbReference>
<reference evidence="1" key="1">
    <citation type="submission" date="2015-11" db="EMBL/GenBank/DDBJ databases">
        <title>De novo transcriptome assembly of four potential Pierce s Disease insect vectors from Arizona vineyards.</title>
        <authorList>
            <person name="Tassone E.E."/>
        </authorList>
    </citation>
    <scope>NUCLEOTIDE SEQUENCE</scope>
</reference>
<feature type="non-terminal residue" evidence="1">
    <location>
        <position position="1"/>
    </location>
</feature>
<name>A0A1B6HN35_9HEMI</name>
<dbReference type="EMBL" id="GECU01031616">
    <property type="protein sequence ID" value="JAS76090.1"/>
    <property type="molecule type" value="Transcribed_RNA"/>
</dbReference>
<dbReference type="GO" id="GO:0005509">
    <property type="term" value="F:calcium ion binding"/>
    <property type="evidence" value="ECO:0007669"/>
    <property type="project" value="InterPro"/>
</dbReference>
<sequence>QRPSTFFRKKIGILMKSSNGIVTSCAFKEVLIESQHGQLSVPKCLQDKVVLKIPENTAVGSLVYKVYTKDEIPVLFSMPNSSPWISIDPLTGWMSITSPLDREAHEELEIA</sequence>
<proteinExistence type="predicted"/>
<dbReference type="SUPFAM" id="SSF49313">
    <property type="entry name" value="Cadherin-like"/>
    <property type="match status" value="1"/>
</dbReference>
<dbReference type="InterPro" id="IPR015919">
    <property type="entry name" value="Cadherin-like_sf"/>
</dbReference>
<organism evidence="1">
    <name type="scientific">Homalodisca liturata</name>
    <dbReference type="NCBI Taxonomy" id="320908"/>
    <lineage>
        <taxon>Eukaryota</taxon>
        <taxon>Metazoa</taxon>
        <taxon>Ecdysozoa</taxon>
        <taxon>Arthropoda</taxon>
        <taxon>Hexapoda</taxon>
        <taxon>Insecta</taxon>
        <taxon>Pterygota</taxon>
        <taxon>Neoptera</taxon>
        <taxon>Paraneoptera</taxon>
        <taxon>Hemiptera</taxon>
        <taxon>Auchenorrhyncha</taxon>
        <taxon>Membracoidea</taxon>
        <taxon>Cicadellidae</taxon>
        <taxon>Cicadellinae</taxon>
        <taxon>Proconiini</taxon>
        <taxon>Homalodisca</taxon>
    </lineage>
</organism>
<gene>
    <name evidence="1" type="ORF">g.5236</name>
</gene>
<dbReference type="Gene3D" id="2.60.40.60">
    <property type="entry name" value="Cadherins"/>
    <property type="match status" value="1"/>
</dbReference>
<evidence type="ECO:0000313" key="1">
    <source>
        <dbReference type="EMBL" id="JAS76090.1"/>
    </source>
</evidence>
<protein>
    <submittedName>
        <fullName evidence="1">Uncharacterized protein</fullName>
    </submittedName>
</protein>
<dbReference type="AlphaFoldDB" id="A0A1B6HN35"/>
<accession>A0A1B6HN35</accession>
<dbReference type="CDD" id="cd11304">
    <property type="entry name" value="Cadherin_repeat"/>
    <property type="match status" value="1"/>
</dbReference>